<dbReference type="CDD" id="cd01949">
    <property type="entry name" value="GGDEF"/>
    <property type="match status" value="1"/>
</dbReference>
<dbReference type="InterPro" id="IPR000160">
    <property type="entry name" value="GGDEF_dom"/>
</dbReference>
<dbReference type="Pfam" id="PF00990">
    <property type="entry name" value="GGDEF"/>
    <property type="match status" value="1"/>
</dbReference>
<protein>
    <recommendedName>
        <fullName evidence="1">diguanylate cyclase</fullName>
        <ecNumber evidence="1">2.7.7.65</ecNumber>
    </recommendedName>
</protein>
<evidence type="ECO:0000256" key="3">
    <source>
        <dbReference type="PROSITE-ProRule" id="PRU00169"/>
    </source>
</evidence>
<comment type="catalytic activity">
    <reaction evidence="2">
        <text>2 GTP = 3',3'-c-di-GMP + 2 diphosphate</text>
        <dbReference type="Rhea" id="RHEA:24898"/>
        <dbReference type="ChEBI" id="CHEBI:33019"/>
        <dbReference type="ChEBI" id="CHEBI:37565"/>
        <dbReference type="ChEBI" id="CHEBI:58805"/>
        <dbReference type="EC" id="2.7.7.65"/>
    </reaction>
</comment>
<name>A0A975JB56_9RHOB</name>
<dbReference type="Gene3D" id="3.40.50.2300">
    <property type="match status" value="1"/>
</dbReference>
<dbReference type="Proteomes" id="UP000683291">
    <property type="component" value="Chromosome 1"/>
</dbReference>
<gene>
    <name evidence="6" type="ORF">KDD17_09405</name>
</gene>
<dbReference type="FunFam" id="3.30.70.270:FF:000001">
    <property type="entry name" value="Diguanylate cyclase domain protein"/>
    <property type="match status" value="1"/>
</dbReference>
<dbReference type="NCBIfam" id="TIGR00254">
    <property type="entry name" value="GGDEF"/>
    <property type="match status" value="1"/>
</dbReference>
<organism evidence="6 7">
    <name type="scientific">Sulfitobacter albidus</name>
    <dbReference type="NCBI Taxonomy" id="2829501"/>
    <lineage>
        <taxon>Bacteria</taxon>
        <taxon>Pseudomonadati</taxon>
        <taxon>Pseudomonadota</taxon>
        <taxon>Alphaproteobacteria</taxon>
        <taxon>Rhodobacterales</taxon>
        <taxon>Roseobacteraceae</taxon>
        <taxon>Sulfitobacter</taxon>
    </lineage>
</organism>
<dbReference type="GO" id="GO:0052621">
    <property type="term" value="F:diguanylate cyclase activity"/>
    <property type="evidence" value="ECO:0007669"/>
    <property type="project" value="UniProtKB-EC"/>
</dbReference>
<dbReference type="Gene3D" id="3.30.70.270">
    <property type="match status" value="1"/>
</dbReference>
<dbReference type="Pfam" id="PF00072">
    <property type="entry name" value="Response_reg"/>
    <property type="match status" value="1"/>
</dbReference>
<evidence type="ECO:0000313" key="7">
    <source>
        <dbReference type="Proteomes" id="UP000683291"/>
    </source>
</evidence>
<keyword evidence="6" id="KW-0548">Nucleotidyltransferase</keyword>
<dbReference type="RefSeq" id="WP_212703439.1">
    <property type="nucleotide sequence ID" value="NZ_CP073581.1"/>
</dbReference>
<dbReference type="PROSITE" id="PS50887">
    <property type="entry name" value="GGDEF"/>
    <property type="match status" value="1"/>
</dbReference>
<evidence type="ECO:0000259" key="5">
    <source>
        <dbReference type="PROSITE" id="PS50887"/>
    </source>
</evidence>
<evidence type="ECO:0000313" key="6">
    <source>
        <dbReference type="EMBL" id="QUJ75234.1"/>
    </source>
</evidence>
<dbReference type="InterPro" id="IPR050469">
    <property type="entry name" value="Diguanylate_Cyclase"/>
</dbReference>
<reference evidence="6" key="1">
    <citation type="submission" date="2021-04" db="EMBL/GenBank/DDBJ databases">
        <title>Complete genome sequence for Sulfitobacter sp. strain JK7-1.</title>
        <authorList>
            <person name="Park S.-J."/>
        </authorList>
    </citation>
    <scope>NUCLEOTIDE SEQUENCE</scope>
    <source>
        <strain evidence="6">JK7-1</strain>
    </source>
</reference>
<dbReference type="EMBL" id="CP073581">
    <property type="protein sequence ID" value="QUJ75234.1"/>
    <property type="molecule type" value="Genomic_DNA"/>
</dbReference>
<dbReference type="PANTHER" id="PTHR45138">
    <property type="entry name" value="REGULATORY COMPONENTS OF SENSORY TRANSDUCTION SYSTEM"/>
    <property type="match status" value="1"/>
</dbReference>
<feature type="domain" description="Response regulatory" evidence="4">
    <location>
        <begin position="153"/>
        <end position="273"/>
    </location>
</feature>
<comment type="caution">
    <text evidence="3">Lacks conserved residue(s) required for the propagation of feature annotation.</text>
</comment>
<dbReference type="KEGG" id="sual:KDD17_09405"/>
<dbReference type="InterPro" id="IPR043128">
    <property type="entry name" value="Rev_trsase/Diguanyl_cyclase"/>
</dbReference>
<dbReference type="InterPro" id="IPR011006">
    <property type="entry name" value="CheY-like_superfamily"/>
</dbReference>
<feature type="domain" description="Response regulatory" evidence="4">
    <location>
        <begin position="4"/>
        <end position="120"/>
    </location>
</feature>
<keyword evidence="6" id="KW-0808">Transferase</keyword>
<keyword evidence="7" id="KW-1185">Reference proteome</keyword>
<dbReference type="SUPFAM" id="SSF55073">
    <property type="entry name" value="Nucleotide cyclase"/>
    <property type="match status" value="1"/>
</dbReference>
<dbReference type="InterPro" id="IPR029787">
    <property type="entry name" value="Nucleotide_cyclase"/>
</dbReference>
<evidence type="ECO:0000256" key="2">
    <source>
        <dbReference type="ARBA" id="ARBA00034247"/>
    </source>
</evidence>
<dbReference type="AlphaFoldDB" id="A0A975JB56"/>
<dbReference type="EC" id="2.7.7.65" evidence="1"/>
<dbReference type="SMART" id="SM00267">
    <property type="entry name" value="GGDEF"/>
    <property type="match status" value="1"/>
</dbReference>
<dbReference type="PANTHER" id="PTHR45138:SF9">
    <property type="entry name" value="DIGUANYLATE CYCLASE DGCM-RELATED"/>
    <property type="match status" value="1"/>
</dbReference>
<dbReference type="PROSITE" id="PS50110">
    <property type="entry name" value="RESPONSE_REGULATORY"/>
    <property type="match status" value="2"/>
</dbReference>
<evidence type="ECO:0000256" key="1">
    <source>
        <dbReference type="ARBA" id="ARBA00012528"/>
    </source>
</evidence>
<dbReference type="SMART" id="SM00448">
    <property type="entry name" value="REC"/>
    <property type="match status" value="2"/>
</dbReference>
<dbReference type="SUPFAM" id="SSF52172">
    <property type="entry name" value="CheY-like"/>
    <property type="match status" value="2"/>
</dbReference>
<evidence type="ECO:0000259" key="4">
    <source>
        <dbReference type="PROSITE" id="PS50110"/>
    </source>
</evidence>
<feature type="domain" description="GGDEF" evidence="5">
    <location>
        <begin position="323"/>
        <end position="459"/>
    </location>
</feature>
<accession>A0A975JB56</accession>
<dbReference type="CDD" id="cd00156">
    <property type="entry name" value="REC"/>
    <property type="match status" value="1"/>
</dbReference>
<sequence length="465" mass="49760">MQGKILVIDAISTKRIVLKVKLTGAFYQVAQAATLDAAVQAARAAPPDLIITAMDLPDGDAAALCTRLRSLPTLANVPVLAIGTQRDAGQRLATLAAGAVDVMLHPLSDTLLLGRVRSCIRIQNALSEWQMREETSCALGLAEPAPDFAHASRISLIGDDLAALKTWGRRLSAALPCTLSVTCLRDALASQHSGKPADVIVVCLPRADAPAAVALRLISELRASALTRQCGVLVVSACGDEQRMTTALDLGADDVMGAGFEPEEIALRLSALLRRKRLVERVQQTVRTGLHEVVHDPLTGLYNRRYAMPHMARVLARAARMGQTAAVLVGDMDHFKTINDRYGHAAGDAVLQEAARRLQREMRGFDTVARIGGEEFLILLPTTSPACARRIGERLRDAIAATPFSLPGGHRPVRITMSFGLALSGGGRDEAPEDLLARADKALYAAKTRGRNQVECSVPQKRPAA</sequence>
<dbReference type="InterPro" id="IPR001789">
    <property type="entry name" value="Sig_transdc_resp-reg_receiver"/>
</dbReference>
<proteinExistence type="predicted"/>
<dbReference type="GO" id="GO:0000160">
    <property type="term" value="P:phosphorelay signal transduction system"/>
    <property type="evidence" value="ECO:0007669"/>
    <property type="project" value="InterPro"/>
</dbReference>